<feature type="region of interest" description="Disordered" evidence="1">
    <location>
        <begin position="1"/>
        <end position="24"/>
    </location>
</feature>
<evidence type="ECO:0000313" key="3">
    <source>
        <dbReference type="Proteomes" id="UP000076798"/>
    </source>
</evidence>
<evidence type="ECO:0000256" key="1">
    <source>
        <dbReference type="SAM" id="MobiDB-lite"/>
    </source>
</evidence>
<dbReference type="AlphaFoldDB" id="A0A165WZ57"/>
<name>A0A165WZ57_9AGAM</name>
<evidence type="ECO:0000313" key="2">
    <source>
        <dbReference type="EMBL" id="KZT31671.1"/>
    </source>
</evidence>
<dbReference type="Proteomes" id="UP000076798">
    <property type="component" value="Unassembled WGS sequence"/>
</dbReference>
<proteinExistence type="predicted"/>
<keyword evidence="3" id="KW-1185">Reference proteome</keyword>
<gene>
    <name evidence="2" type="ORF">SISSUDRAFT_1056372</name>
</gene>
<reference evidence="2 3" key="1">
    <citation type="journal article" date="2016" name="Mol. Biol. Evol.">
        <title>Comparative Genomics of Early-Diverging Mushroom-Forming Fungi Provides Insights into the Origins of Lignocellulose Decay Capabilities.</title>
        <authorList>
            <person name="Nagy L.G."/>
            <person name="Riley R."/>
            <person name="Tritt A."/>
            <person name="Adam C."/>
            <person name="Daum C."/>
            <person name="Floudas D."/>
            <person name="Sun H."/>
            <person name="Yadav J.S."/>
            <person name="Pangilinan J."/>
            <person name="Larsson K.H."/>
            <person name="Matsuura K."/>
            <person name="Barry K."/>
            <person name="Labutti K."/>
            <person name="Kuo R."/>
            <person name="Ohm R.A."/>
            <person name="Bhattacharya S.S."/>
            <person name="Shirouzu T."/>
            <person name="Yoshinaga Y."/>
            <person name="Martin F.M."/>
            <person name="Grigoriev I.V."/>
            <person name="Hibbett D.S."/>
        </authorList>
    </citation>
    <scope>NUCLEOTIDE SEQUENCE [LARGE SCALE GENOMIC DNA]</scope>
    <source>
        <strain evidence="2 3">HHB10207 ss-3</strain>
    </source>
</reference>
<accession>A0A165WZ57</accession>
<sequence>MRSWSLYPSVYRRSRTPPQPLNPHLTLPLPDFKPIPSPSQRHHPARLVIQATTPMDPSHRLTVLATRDKINEALDGTGAPKPLRVVAVRWNEKGNLCAEHPRGPQYRTKPGHVYSYTVLTLA</sequence>
<protein>
    <submittedName>
        <fullName evidence="2">Uncharacterized protein</fullName>
    </submittedName>
</protein>
<dbReference type="EMBL" id="KV428494">
    <property type="protein sequence ID" value="KZT31671.1"/>
    <property type="molecule type" value="Genomic_DNA"/>
</dbReference>
<organism evidence="2 3">
    <name type="scientific">Sistotremastrum suecicum HHB10207 ss-3</name>
    <dbReference type="NCBI Taxonomy" id="1314776"/>
    <lineage>
        <taxon>Eukaryota</taxon>
        <taxon>Fungi</taxon>
        <taxon>Dikarya</taxon>
        <taxon>Basidiomycota</taxon>
        <taxon>Agaricomycotina</taxon>
        <taxon>Agaricomycetes</taxon>
        <taxon>Sistotremastrales</taxon>
        <taxon>Sistotremastraceae</taxon>
        <taxon>Sistotremastrum</taxon>
    </lineage>
</organism>